<proteinExistence type="predicted"/>
<gene>
    <name evidence="1" type="ORF">GRG538_LOCUS13004</name>
</gene>
<dbReference type="Proteomes" id="UP000663872">
    <property type="component" value="Unassembled WGS sequence"/>
</dbReference>
<evidence type="ECO:0000313" key="2">
    <source>
        <dbReference type="Proteomes" id="UP000663872"/>
    </source>
</evidence>
<dbReference type="SUPFAM" id="SSF101898">
    <property type="entry name" value="NHL repeat"/>
    <property type="match status" value="1"/>
</dbReference>
<protein>
    <submittedName>
        <fullName evidence="1">Uncharacterized protein</fullName>
    </submittedName>
</protein>
<comment type="caution">
    <text evidence="1">The sequence shown here is derived from an EMBL/GenBank/DDBJ whole genome shotgun (WGS) entry which is preliminary data.</text>
</comment>
<reference evidence="1" key="1">
    <citation type="submission" date="2021-02" db="EMBL/GenBank/DDBJ databases">
        <authorList>
            <person name="Nowell W R."/>
        </authorList>
    </citation>
    <scope>NUCLEOTIDE SEQUENCE</scope>
</reference>
<name>A0A818CV35_9BILA</name>
<accession>A0A818CV35</accession>
<dbReference type="AlphaFoldDB" id="A0A818CV35"/>
<dbReference type="Gene3D" id="2.120.10.30">
    <property type="entry name" value="TolB, C-terminal domain"/>
    <property type="match status" value="2"/>
</dbReference>
<dbReference type="EMBL" id="CAJNYT010001881">
    <property type="protein sequence ID" value="CAF3435164.1"/>
    <property type="molecule type" value="Genomic_DNA"/>
</dbReference>
<organism evidence="1 2">
    <name type="scientific">Rotaria socialis</name>
    <dbReference type="NCBI Taxonomy" id="392032"/>
    <lineage>
        <taxon>Eukaryota</taxon>
        <taxon>Metazoa</taxon>
        <taxon>Spiralia</taxon>
        <taxon>Gnathifera</taxon>
        <taxon>Rotifera</taxon>
        <taxon>Eurotatoria</taxon>
        <taxon>Bdelloidea</taxon>
        <taxon>Philodinida</taxon>
        <taxon>Philodinidae</taxon>
        <taxon>Rotaria</taxon>
    </lineage>
</organism>
<dbReference type="InterPro" id="IPR011042">
    <property type="entry name" value="6-blade_b-propeller_TolB-like"/>
</dbReference>
<evidence type="ECO:0000313" key="1">
    <source>
        <dbReference type="EMBL" id="CAF3435164.1"/>
    </source>
</evidence>
<sequence>MVILLNDFNFSGTTTTIPYDSCNQLRWNQTSELVAGSLKGATATQFDKAECLFIDENNTLYICDNENDRVLRWIEVADTGGTALPRPGHLTFDKFGSVYVAIRATNIVLRFVLTSFFGTTVAESSTSGNENNELHESIDIIDDDDLNIYVVDSKNELLMKWPCSATMDFLMISNLYSDEVVVMIFAPNSTDAFYFSDKQNEVNTATATLQEPHDLANDPYNNLYVADKLNNRVVMLCAGSIVGISVVKGNSPPVAPTVPNDVAFDWNLNLYKYLFISHRNSSYRSYQKYFAFVFFCIA</sequence>